<evidence type="ECO:0000256" key="2">
    <source>
        <dbReference type="ARBA" id="ARBA00023026"/>
    </source>
</evidence>
<dbReference type="NCBIfam" id="TIGR02551">
    <property type="entry name" value="SpaO_YscQ"/>
    <property type="match status" value="1"/>
</dbReference>
<dbReference type="EMBL" id="JAJA02000001">
    <property type="protein sequence ID" value="KWS05235.1"/>
    <property type="molecule type" value="Genomic_DNA"/>
</dbReference>
<dbReference type="RefSeq" id="WP_036113395.1">
    <property type="nucleotide sequence ID" value="NZ_JAJA02000001.1"/>
</dbReference>
<dbReference type="Proteomes" id="UP000023435">
    <property type="component" value="Unassembled WGS sequence"/>
</dbReference>
<keyword evidence="6" id="KW-1185">Reference proteome</keyword>
<dbReference type="InterPro" id="IPR013385">
    <property type="entry name" value="T3SS_SpaO/YscQ/SpaO"/>
</dbReference>
<feature type="region of interest" description="Disordered" evidence="3">
    <location>
        <begin position="1"/>
        <end position="21"/>
    </location>
</feature>
<sequence length="366" mass="39910">MDESHGPMTGHEHYSQPAAQAQAGSIRGRVPSLPLWQAQALCGLFGAAQRWPVRDGGWLSFAQAGAIDGEVVTLEGDGARIKLQLDSGLAIDTDTGLHWSDYQGRSRVLAWSLAHESQLVRLSQALDIALIPVVDDGNTSLHDLQTHSAASLDGLWLAFTIADGGGQVRVRGHLRIPPGWVERLLFRAESFERSRDDDSGGYRDWTDLPVPIALRWLGPQLRRAQWRQLRPGDVLVIGNYQRPPPVQAQVPGYAWPLLPVADGWRIDGPPLTLSTHQETSAMSDTEAAPESAEPNAPEVPVRLEFDLGRLECRYEDLAGFQPGYVFALPSRLEGANVVIRANGRDAGRGEIVAVGDTLGVRLIAWS</sequence>
<dbReference type="GO" id="GO:0030254">
    <property type="term" value="P:protein secretion by the type III secretion system"/>
    <property type="evidence" value="ECO:0007669"/>
    <property type="project" value="InterPro"/>
</dbReference>
<dbReference type="SUPFAM" id="SSF101801">
    <property type="entry name" value="Surface presentation of antigens (SPOA)"/>
    <property type="match status" value="1"/>
</dbReference>
<reference evidence="5 6" key="1">
    <citation type="journal article" date="2014" name="Genome Announc.">
        <title>Draft Genome Sequence of Lysobacter capsici AZ78, a Bacterium Antagonistic to Plant-Pathogenic Oomycetes.</title>
        <authorList>
            <person name="Puopolo G."/>
            <person name="Sonego P."/>
            <person name="Engelen K."/>
            <person name="Pertot I."/>
        </authorList>
    </citation>
    <scope>NUCLEOTIDE SEQUENCE [LARGE SCALE GENOMIC DNA]</scope>
    <source>
        <strain evidence="5 6">AZ78</strain>
    </source>
</reference>
<evidence type="ECO:0000256" key="1">
    <source>
        <dbReference type="ARBA" id="ARBA00009226"/>
    </source>
</evidence>
<comment type="caution">
    <text evidence="5">The sequence shown here is derived from an EMBL/GenBank/DDBJ whole genome shotgun (WGS) entry which is preliminary data.</text>
</comment>
<gene>
    <name evidence="5" type="ORF">AZ78_2786</name>
</gene>
<name>A0A108U9W5_9GAMM</name>
<dbReference type="Gene3D" id="2.30.330.10">
    <property type="entry name" value="SpoA-like"/>
    <property type="match status" value="1"/>
</dbReference>
<dbReference type="InterPro" id="IPR001543">
    <property type="entry name" value="FliN-like_C"/>
</dbReference>
<feature type="domain" description="Flagellar motor switch protein FliN-like C-terminal" evidence="4">
    <location>
        <begin position="298"/>
        <end position="363"/>
    </location>
</feature>
<keyword evidence="2" id="KW-0843">Virulence</keyword>
<dbReference type="Pfam" id="PF01052">
    <property type="entry name" value="FliMN_C"/>
    <property type="match status" value="1"/>
</dbReference>
<dbReference type="GeneID" id="97901260"/>
<organism evidence="5 6">
    <name type="scientific">Lysobacter capsici AZ78</name>
    <dbReference type="NCBI Taxonomy" id="1444315"/>
    <lineage>
        <taxon>Bacteria</taxon>
        <taxon>Pseudomonadati</taxon>
        <taxon>Pseudomonadota</taxon>
        <taxon>Gammaproteobacteria</taxon>
        <taxon>Lysobacterales</taxon>
        <taxon>Lysobacteraceae</taxon>
        <taxon>Lysobacter</taxon>
    </lineage>
</organism>
<dbReference type="InterPro" id="IPR003283">
    <property type="entry name" value="T3SS_OMP_SpaO"/>
</dbReference>
<evidence type="ECO:0000313" key="5">
    <source>
        <dbReference type="EMBL" id="KWS05235.1"/>
    </source>
</evidence>
<dbReference type="OrthoDB" id="182173at2"/>
<dbReference type="InterPro" id="IPR036429">
    <property type="entry name" value="SpoA-like_sf"/>
</dbReference>
<comment type="similarity">
    <text evidence="1">Belongs to the FliN/MopA/SpaO family.</text>
</comment>
<evidence type="ECO:0000259" key="4">
    <source>
        <dbReference type="Pfam" id="PF01052"/>
    </source>
</evidence>
<feature type="compositionally biased region" description="Low complexity" evidence="3">
    <location>
        <begin position="286"/>
        <end position="297"/>
    </location>
</feature>
<proteinExistence type="inferred from homology"/>
<accession>A0A108U9W5</accession>
<protein>
    <recommendedName>
        <fullName evidence="4">Flagellar motor switch protein FliN-like C-terminal domain-containing protein</fullName>
    </recommendedName>
</protein>
<feature type="region of interest" description="Disordered" evidence="3">
    <location>
        <begin position="275"/>
        <end position="297"/>
    </location>
</feature>
<dbReference type="AlphaFoldDB" id="A0A108U9W5"/>
<evidence type="ECO:0000313" key="6">
    <source>
        <dbReference type="Proteomes" id="UP000023435"/>
    </source>
</evidence>
<dbReference type="PRINTS" id="PR01339">
    <property type="entry name" value="TYPE3OMOPROT"/>
</dbReference>
<evidence type="ECO:0000256" key="3">
    <source>
        <dbReference type="SAM" id="MobiDB-lite"/>
    </source>
</evidence>